<accession>A0A139ATA1</accession>
<dbReference type="EMBL" id="KQ965737">
    <property type="protein sequence ID" value="KXS19946.1"/>
    <property type="molecule type" value="Genomic_DNA"/>
</dbReference>
<dbReference type="AlphaFoldDB" id="A0A139ATA1"/>
<gene>
    <name evidence="1" type="ORF">M427DRAFT_152367</name>
</gene>
<organism evidence="1 2">
    <name type="scientific">Gonapodya prolifera (strain JEL478)</name>
    <name type="common">Monoblepharis prolifera</name>
    <dbReference type="NCBI Taxonomy" id="1344416"/>
    <lineage>
        <taxon>Eukaryota</taxon>
        <taxon>Fungi</taxon>
        <taxon>Fungi incertae sedis</taxon>
        <taxon>Chytridiomycota</taxon>
        <taxon>Chytridiomycota incertae sedis</taxon>
        <taxon>Monoblepharidomycetes</taxon>
        <taxon>Monoblepharidales</taxon>
        <taxon>Gonapodyaceae</taxon>
        <taxon>Gonapodya</taxon>
    </lineage>
</organism>
<evidence type="ECO:0000313" key="1">
    <source>
        <dbReference type="EMBL" id="KXS19946.1"/>
    </source>
</evidence>
<reference evidence="1 2" key="1">
    <citation type="journal article" date="2015" name="Genome Biol. Evol.">
        <title>Phylogenomic analyses indicate that early fungi evolved digesting cell walls of algal ancestors of land plants.</title>
        <authorList>
            <person name="Chang Y."/>
            <person name="Wang S."/>
            <person name="Sekimoto S."/>
            <person name="Aerts A.L."/>
            <person name="Choi C."/>
            <person name="Clum A."/>
            <person name="LaButti K.M."/>
            <person name="Lindquist E.A."/>
            <person name="Yee Ngan C."/>
            <person name="Ohm R.A."/>
            <person name="Salamov A.A."/>
            <person name="Grigoriev I.V."/>
            <person name="Spatafora J.W."/>
            <person name="Berbee M.L."/>
        </authorList>
    </citation>
    <scope>NUCLEOTIDE SEQUENCE [LARGE SCALE GENOMIC DNA]</scope>
    <source>
        <strain evidence="1 2">JEL478</strain>
    </source>
</reference>
<keyword evidence="2" id="KW-1185">Reference proteome</keyword>
<sequence>MSAPSKPEEHIAQLDSTVKEEVRKASKTKDDSLLTYVYSQVGSLIQGSNVFKQEQIDLLKKTATDVATQLNTAAQLAISSVDQSKLKMAADTVLGTTTTVKESATQAASNVKTATTTLTSGAQASATRAAEIAKPHVSATVATVQSTVQSTVQGALATAQSATTAAVAALPETAQMHIETARQAAVTQANALAAQASTVAQQYGYSGQAKDMQKDAKKLSADLTVIATDATVKAVGRLEGWIKDQHAAGKTVNATSVQRVVAALASTEAAKSIQQQWEVIKASNKHTTPDGVAQDLQTVQQEVAAHAASSAVTVVNTATAGGAAPAAATASADIKTA</sequence>
<name>A0A139ATA1_GONPJ</name>
<evidence type="ECO:0000313" key="2">
    <source>
        <dbReference type="Proteomes" id="UP000070544"/>
    </source>
</evidence>
<protein>
    <submittedName>
        <fullName evidence="1">Uncharacterized protein</fullName>
    </submittedName>
</protein>
<dbReference type="Proteomes" id="UP000070544">
    <property type="component" value="Unassembled WGS sequence"/>
</dbReference>
<proteinExistence type="predicted"/>